<name>A0ABR1XV22_9PEZI</name>
<organism evidence="2 3">
    <name type="scientific">Phyllosticta citrichinensis</name>
    <dbReference type="NCBI Taxonomy" id="1130410"/>
    <lineage>
        <taxon>Eukaryota</taxon>
        <taxon>Fungi</taxon>
        <taxon>Dikarya</taxon>
        <taxon>Ascomycota</taxon>
        <taxon>Pezizomycotina</taxon>
        <taxon>Dothideomycetes</taxon>
        <taxon>Dothideomycetes incertae sedis</taxon>
        <taxon>Botryosphaeriales</taxon>
        <taxon>Phyllostictaceae</taxon>
        <taxon>Phyllosticta</taxon>
    </lineage>
</organism>
<feature type="transmembrane region" description="Helical" evidence="1">
    <location>
        <begin position="52"/>
        <end position="73"/>
    </location>
</feature>
<evidence type="ECO:0000313" key="2">
    <source>
        <dbReference type="EMBL" id="KAK8169283.1"/>
    </source>
</evidence>
<gene>
    <name evidence="2" type="ORF">IWX90DRAFT_485252</name>
</gene>
<keyword evidence="3" id="KW-1185">Reference proteome</keyword>
<proteinExistence type="predicted"/>
<evidence type="ECO:0000313" key="3">
    <source>
        <dbReference type="Proteomes" id="UP001456524"/>
    </source>
</evidence>
<reference evidence="2 3" key="1">
    <citation type="journal article" date="2022" name="G3 (Bethesda)">
        <title>Enemy or ally: a genomic approach to elucidate the lifestyle of Phyllosticta citrichinaensis.</title>
        <authorList>
            <person name="Buijs V.A."/>
            <person name="Groenewald J.Z."/>
            <person name="Haridas S."/>
            <person name="LaButti K.M."/>
            <person name="Lipzen A."/>
            <person name="Martin F.M."/>
            <person name="Barry K."/>
            <person name="Grigoriev I.V."/>
            <person name="Crous P.W."/>
            <person name="Seidl M.F."/>
        </authorList>
    </citation>
    <scope>NUCLEOTIDE SEQUENCE [LARGE SCALE GENOMIC DNA]</scope>
    <source>
        <strain evidence="2 3">CBS 129764</strain>
    </source>
</reference>
<keyword evidence="1" id="KW-0812">Transmembrane</keyword>
<evidence type="ECO:0008006" key="4">
    <source>
        <dbReference type="Google" id="ProtNLM"/>
    </source>
</evidence>
<evidence type="ECO:0000256" key="1">
    <source>
        <dbReference type="SAM" id="Phobius"/>
    </source>
</evidence>
<dbReference type="Proteomes" id="UP001456524">
    <property type="component" value="Unassembled WGS sequence"/>
</dbReference>
<sequence>MSTILSSLQSLMHSLLSLIADAFNSVYSIIQTIFATVAAFVGGLVGLTADTAGFFISNFVVLAVLAGAVFGYVKWQERSNGQGSLRSSKVGGGKKIL</sequence>
<dbReference type="EMBL" id="JBBWUH010000004">
    <property type="protein sequence ID" value="KAK8169283.1"/>
    <property type="molecule type" value="Genomic_DNA"/>
</dbReference>
<accession>A0ABR1XV22</accession>
<protein>
    <recommendedName>
        <fullName evidence="4">Holin</fullName>
    </recommendedName>
</protein>
<feature type="transmembrane region" description="Helical" evidence="1">
    <location>
        <begin position="21"/>
        <end position="46"/>
    </location>
</feature>
<keyword evidence="1" id="KW-1133">Transmembrane helix</keyword>
<comment type="caution">
    <text evidence="2">The sequence shown here is derived from an EMBL/GenBank/DDBJ whole genome shotgun (WGS) entry which is preliminary data.</text>
</comment>
<keyword evidence="1" id="KW-0472">Membrane</keyword>